<feature type="region of interest" description="Disordered" evidence="1">
    <location>
        <begin position="26"/>
        <end position="80"/>
    </location>
</feature>
<keyword evidence="4" id="KW-1185">Reference proteome</keyword>
<dbReference type="Proteomes" id="UP000007397">
    <property type="component" value="Chromosome"/>
</dbReference>
<organism evidence="3 4">
    <name type="scientific">Halobacillus halophilus (strain ATCC 35676 / DSM 2266 / JCM 20832 / KCTC 3685 / LMG 17431 / NBRC 102448 / NCIMB 2269)</name>
    <name type="common">Sporosarcina halophila</name>
    <dbReference type="NCBI Taxonomy" id="866895"/>
    <lineage>
        <taxon>Bacteria</taxon>
        <taxon>Bacillati</taxon>
        <taxon>Bacillota</taxon>
        <taxon>Bacilli</taxon>
        <taxon>Bacillales</taxon>
        <taxon>Bacillaceae</taxon>
        <taxon>Halobacillus</taxon>
    </lineage>
</organism>
<dbReference type="HOGENOM" id="CLU_1011084_0_0_9"/>
<feature type="signal peptide" evidence="2">
    <location>
        <begin position="1"/>
        <end position="25"/>
    </location>
</feature>
<dbReference type="PROSITE" id="PS51257">
    <property type="entry name" value="PROKAR_LIPOPROTEIN"/>
    <property type="match status" value="1"/>
</dbReference>
<evidence type="ECO:0000256" key="2">
    <source>
        <dbReference type="SAM" id="SignalP"/>
    </source>
</evidence>
<gene>
    <name evidence="3" type="ordered locus">HBHAL_1517</name>
</gene>
<evidence type="ECO:0008006" key="5">
    <source>
        <dbReference type="Google" id="ProtNLM"/>
    </source>
</evidence>
<name>I0JIC0_HALH3</name>
<accession>I0JIC0</accession>
<reference evidence="3 4" key="1">
    <citation type="journal article" date="2013" name="Environ. Microbiol.">
        <title>Chloride and organic osmolytes: a hybrid strategy to cope with elevated salinities by the moderately halophilic, chloride-dependent bacterium Halobacillus halophilus.</title>
        <authorList>
            <person name="Saum S.H."/>
            <person name="Pfeiffer F."/>
            <person name="Palm P."/>
            <person name="Rampp M."/>
            <person name="Schuster S.C."/>
            <person name="Muller V."/>
            <person name="Oesterhelt D."/>
        </authorList>
    </citation>
    <scope>NUCLEOTIDE SEQUENCE [LARGE SCALE GENOMIC DNA]</scope>
    <source>
        <strain evidence="4">ATCC 35676 / DSM 2266 / JCM 20832 / KCTC 3685 / LMG 17431 / NBRC 102448 / NCIMB 2269</strain>
    </source>
</reference>
<dbReference type="KEGG" id="hhd:HBHAL_1517"/>
<feature type="compositionally biased region" description="Acidic residues" evidence="1">
    <location>
        <begin position="38"/>
        <end position="57"/>
    </location>
</feature>
<dbReference type="AlphaFoldDB" id="I0JIC0"/>
<dbReference type="EMBL" id="HE717023">
    <property type="protein sequence ID" value="CCG43888.1"/>
    <property type="molecule type" value="Genomic_DNA"/>
</dbReference>
<feature type="compositionally biased region" description="Acidic residues" evidence="1">
    <location>
        <begin position="67"/>
        <end position="80"/>
    </location>
</feature>
<evidence type="ECO:0000313" key="3">
    <source>
        <dbReference type="EMBL" id="CCG43888.1"/>
    </source>
</evidence>
<keyword evidence="2" id="KW-0732">Signal</keyword>
<sequence>MKLPVFIRFISIAMMFMWVLSGCGGSDSTNEKENNDQAVEESSGEEMDEENSTEEVSEVTNTNTESSEGEGSESTDTEAEWDVSKLQQIKGFTDIMDKFSLISYSFDSPGSSLKITMQRVGEEEVDGELTNHIKVNMEEDGGSGEAIELWVSSEGETKRMVAGGERMEGEMLQMAGQSYVMMLLMPFNMTDRTEVTDILKNQTEYPGVKVSKLGKDQKTIGEVKMDTYTYEVTSEGEKSTWEVGDLGDYQVMTSWKVQQDQGDASFQISDLELRK</sequence>
<evidence type="ECO:0000256" key="1">
    <source>
        <dbReference type="SAM" id="MobiDB-lite"/>
    </source>
</evidence>
<protein>
    <recommendedName>
        <fullName evidence="5">Lipoprotein</fullName>
    </recommendedName>
</protein>
<feature type="chain" id="PRO_5003630294" description="Lipoprotein" evidence="2">
    <location>
        <begin position="26"/>
        <end position="275"/>
    </location>
</feature>
<dbReference type="RefSeq" id="WP_014641795.1">
    <property type="nucleotide sequence ID" value="NC_017668.1"/>
</dbReference>
<evidence type="ECO:0000313" key="4">
    <source>
        <dbReference type="Proteomes" id="UP000007397"/>
    </source>
</evidence>
<proteinExistence type="predicted"/>
<dbReference type="PATRIC" id="fig|866895.3.peg.515"/>